<dbReference type="OrthoDB" id="429813at2759"/>
<dbReference type="EC" id="1.2.1.84" evidence="4"/>
<proteinExistence type="inferred from homology"/>
<dbReference type="GO" id="GO:0102965">
    <property type="term" value="F:alcohol-forming long-chain fatty acyl-CoA reductase activity"/>
    <property type="evidence" value="ECO:0007669"/>
    <property type="project" value="UniProtKB-EC"/>
</dbReference>
<comment type="similarity">
    <text evidence="1 4">Belongs to the fatty acyl-CoA reductase family.</text>
</comment>
<dbReference type="InterPro" id="IPR013120">
    <property type="entry name" value="FAR_NAD-bd"/>
</dbReference>
<feature type="transmembrane region" description="Helical" evidence="4">
    <location>
        <begin position="538"/>
        <end position="557"/>
    </location>
</feature>
<sequence>MPGIVLFQRRWSFGSDDLVVPAVVLLFMHIAWEIVLAVILGVVDFEPAKTCSVGLVNLKNYLLGYLVMISVAIVIEVIIFWVSLRGTILHAEPRDCMQYLLYTKLVVLLFEFSWQIVGILWLVKHYQSCKSESPKKAALAIIVINWIVMLSIIISTWCTYDIAGRKWVKMKRFQESLKEKTKRNKRNSGRRNWRQRVAMEMNVLGVRKMIQLCNNFKKLEVFVHVSTAYANCDRPFIEEMVYQPSVEPQKLIDALDWLDDEMLDQITSKLIGDKPNTYTFTKQLAEHLLIKEGSNLPLAILRPSIVGASWKEPFPAGKGILRYMNCDIGCSRHYSSRYTSNMMITMAWYTEYTANTSGSVNPFTWGEIENVVMNFWKKVPLDSCFRRPKAPIAKSGFLLDYYIFVSHMIPAYFADLGYCMLGKRPRMVKIYNKLHRAMGTLTFFTTHSWEWTYNNLDMLKSKLSPEDRRLFYFDPRGLHWPTYLEAYCLGAKKYLLNEDLSGLPAAKAHLRNLRNLRYIFNTVVIVALWRVLVARSDIARNLWVFIIGLVTKFVKFFRLTSAVRR</sequence>
<dbReference type="CDD" id="cd09071">
    <property type="entry name" value="FAR_C"/>
    <property type="match status" value="1"/>
</dbReference>
<keyword evidence="4" id="KW-0812">Transmembrane</keyword>
<dbReference type="Pfam" id="PF03015">
    <property type="entry name" value="Sterile"/>
    <property type="match status" value="1"/>
</dbReference>
<dbReference type="GO" id="GO:0080019">
    <property type="term" value="F:alcohol-forming very long-chain fatty acyl-CoA reductase activity"/>
    <property type="evidence" value="ECO:0007669"/>
    <property type="project" value="InterPro"/>
</dbReference>
<dbReference type="Pfam" id="PF07993">
    <property type="entry name" value="NAD_binding_4"/>
    <property type="match status" value="1"/>
</dbReference>
<protein>
    <recommendedName>
        <fullName evidence="4">Fatty acyl-CoA reductase</fullName>
        <ecNumber evidence="4">1.2.1.84</ecNumber>
    </recommendedName>
</protein>
<comment type="catalytic activity">
    <reaction evidence="4">
        <text>a long-chain fatty acyl-CoA + 2 NADPH + 2 H(+) = a long-chain primary fatty alcohol + 2 NADP(+) + CoA</text>
        <dbReference type="Rhea" id="RHEA:52716"/>
        <dbReference type="ChEBI" id="CHEBI:15378"/>
        <dbReference type="ChEBI" id="CHEBI:57287"/>
        <dbReference type="ChEBI" id="CHEBI:57783"/>
        <dbReference type="ChEBI" id="CHEBI:58349"/>
        <dbReference type="ChEBI" id="CHEBI:77396"/>
        <dbReference type="ChEBI" id="CHEBI:83139"/>
        <dbReference type="EC" id="1.2.1.84"/>
    </reaction>
</comment>
<feature type="transmembrane region" description="Helical" evidence="4">
    <location>
        <begin position="62"/>
        <end position="84"/>
    </location>
</feature>
<comment type="caution">
    <text evidence="7">The sequence shown here is derived from an EMBL/GenBank/DDBJ whole genome shotgun (WGS) entry which is preliminary data.</text>
</comment>
<evidence type="ECO:0000313" key="7">
    <source>
        <dbReference type="EMBL" id="VDI69163.1"/>
    </source>
</evidence>
<keyword evidence="8" id="KW-1185">Reference proteome</keyword>
<dbReference type="PANTHER" id="PTHR11011:SF45">
    <property type="entry name" value="FATTY ACYL-COA REDUCTASE CG8306-RELATED"/>
    <property type="match status" value="1"/>
</dbReference>
<reference evidence="7" key="1">
    <citation type="submission" date="2018-11" db="EMBL/GenBank/DDBJ databases">
        <authorList>
            <person name="Alioto T."/>
            <person name="Alioto T."/>
        </authorList>
    </citation>
    <scope>NUCLEOTIDE SEQUENCE</scope>
</reference>
<evidence type="ECO:0000259" key="5">
    <source>
        <dbReference type="Pfam" id="PF03015"/>
    </source>
</evidence>
<dbReference type="Gene3D" id="3.40.50.720">
    <property type="entry name" value="NAD(P)-binding Rossmann-like Domain"/>
    <property type="match status" value="1"/>
</dbReference>
<feature type="domain" description="Fatty acyl-CoA reductase C-terminal" evidence="5">
    <location>
        <begin position="407"/>
        <end position="498"/>
    </location>
</feature>
<keyword evidence="4 7" id="KW-0560">Oxidoreductase</keyword>
<keyword evidence="4" id="KW-1133">Transmembrane helix</keyword>
<keyword evidence="4" id="KW-0472">Membrane</keyword>
<accession>A0A8B6GVC7</accession>
<keyword evidence="2 4" id="KW-0444">Lipid biosynthesis</keyword>
<gene>
    <name evidence="7" type="ORF">MGAL_10B049010</name>
</gene>
<dbReference type="GO" id="GO:0035336">
    <property type="term" value="P:long-chain fatty-acyl-CoA metabolic process"/>
    <property type="evidence" value="ECO:0007669"/>
    <property type="project" value="TreeGrafter"/>
</dbReference>
<evidence type="ECO:0000256" key="4">
    <source>
        <dbReference type="RuleBase" id="RU363097"/>
    </source>
</evidence>
<keyword evidence="4" id="KW-0521">NADP</keyword>
<feature type="domain" description="Thioester reductase (TE)" evidence="6">
    <location>
        <begin position="196"/>
        <end position="315"/>
    </location>
</feature>
<organism evidence="7 8">
    <name type="scientific">Mytilus galloprovincialis</name>
    <name type="common">Mediterranean mussel</name>
    <dbReference type="NCBI Taxonomy" id="29158"/>
    <lineage>
        <taxon>Eukaryota</taxon>
        <taxon>Metazoa</taxon>
        <taxon>Spiralia</taxon>
        <taxon>Lophotrochozoa</taxon>
        <taxon>Mollusca</taxon>
        <taxon>Bivalvia</taxon>
        <taxon>Autobranchia</taxon>
        <taxon>Pteriomorphia</taxon>
        <taxon>Mytilida</taxon>
        <taxon>Mytiloidea</taxon>
        <taxon>Mytilidae</taxon>
        <taxon>Mytilinae</taxon>
        <taxon>Mytilus</taxon>
    </lineage>
</organism>
<evidence type="ECO:0000313" key="8">
    <source>
        <dbReference type="Proteomes" id="UP000596742"/>
    </source>
</evidence>
<comment type="function">
    <text evidence="4">Catalyzes the reduction of fatty acyl-CoA to fatty alcohols.</text>
</comment>
<dbReference type="SUPFAM" id="SSF51735">
    <property type="entry name" value="NAD(P)-binding Rossmann-fold domains"/>
    <property type="match status" value="1"/>
</dbReference>
<feature type="transmembrane region" description="Helical" evidence="4">
    <location>
        <begin position="18"/>
        <end position="42"/>
    </location>
</feature>
<dbReference type="InterPro" id="IPR033640">
    <property type="entry name" value="FAR_C"/>
</dbReference>
<keyword evidence="3 4" id="KW-0443">Lipid metabolism</keyword>
<dbReference type="InterPro" id="IPR036291">
    <property type="entry name" value="NAD(P)-bd_dom_sf"/>
</dbReference>
<dbReference type="EMBL" id="UYJE01009009">
    <property type="protein sequence ID" value="VDI69163.1"/>
    <property type="molecule type" value="Genomic_DNA"/>
</dbReference>
<evidence type="ECO:0000256" key="2">
    <source>
        <dbReference type="ARBA" id="ARBA00022516"/>
    </source>
</evidence>
<evidence type="ECO:0000259" key="6">
    <source>
        <dbReference type="Pfam" id="PF07993"/>
    </source>
</evidence>
<feature type="transmembrane region" description="Helical" evidence="4">
    <location>
        <begin position="105"/>
        <end position="123"/>
    </location>
</feature>
<dbReference type="GO" id="GO:0005777">
    <property type="term" value="C:peroxisome"/>
    <property type="evidence" value="ECO:0007669"/>
    <property type="project" value="TreeGrafter"/>
</dbReference>
<name>A0A8B6GVC7_MYTGA</name>
<evidence type="ECO:0000256" key="1">
    <source>
        <dbReference type="ARBA" id="ARBA00005928"/>
    </source>
</evidence>
<dbReference type="Proteomes" id="UP000596742">
    <property type="component" value="Unassembled WGS sequence"/>
</dbReference>
<dbReference type="PANTHER" id="PTHR11011">
    <property type="entry name" value="MALE STERILITY PROTEIN 2-RELATED"/>
    <property type="match status" value="1"/>
</dbReference>
<feature type="transmembrane region" description="Helical" evidence="4">
    <location>
        <begin position="138"/>
        <end position="163"/>
    </location>
</feature>
<dbReference type="InterPro" id="IPR026055">
    <property type="entry name" value="FAR"/>
</dbReference>
<dbReference type="AlphaFoldDB" id="A0A8B6GVC7"/>
<feature type="transmembrane region" description="Helical" evidence="4">
    <location>
        <begin position="516"/>
        <end position="532"/>
    </location>
</feature>
<evidence type="ECO:0000256" key="3">
    <source>
        <dbReference type="ARBA" id="ARBA00023098"/>
    </source>
</evidence>